<dbReference type="InterPro" id="IPR054293">
    <property type="entry name" value="DUF7029"/>
</dbReference>
<dbReference type="Pfam" id="PF22974">
    <property type="entry name" value="DUF7029"/>
    <property type="match status" value="1"/>
</dbReference>
<dbReference type="AlphaFoldDB" id="A0AAN8P089"/>
<protein>
    <recommendedName>
        <fullName evidence="2">DUF7029 domain-containing protein</fullName>
    </recommendedName>
</protein>
<evidence type="ECO:0000313" key="4">
    <source>
        <dbReference type="Proteomes" id="UP001313282"/>
    </source>
</evidence>
<dbReference type="Proteomes" id="UP001313282">
    <property type="component" value="Unassembled WGS sequence"/>
</dbReference>
<name>A0AAN8P089_9PEZI</name>
<feature type="signal peptide" evidence="1">
    <location>
        <begin position="1"/>
        <end position="21"/>
    </location>
</feature>
<feature type="domain" description="DUF7029" evidence="2">
    <location>
        <begin position="100"/>
        <end position="202"/>
    </location>
</feature>
<feature type="chain" id="PRO_5042825407" description="DUF7029 domain-containing protein" evidence="1">
    <location>
        <begin position="22"/>
        <end position="692"/>
    </location>
</feature>
<evidence type="ECO:0000256" key="1">
    <source>
        <dbReference type="SAM" id="SignalP"/>
    </source>
</evidence>
<proteinExistence type="predicted"/>
<comment type="caution">
    <text evidence="3">The sequence shown here is derived from an EMBL/GenBank/DDBJ whole genome shotgun (WGS) entry which is preliminary data.</text>
</comment>
<sequence length="692" mass="76324">MVSGSLFLFMLSSSFGLGAYADQLINLDHVKTVRPAYGVPKDSRQSVKLLPIRERDLYPHLRKRDGDLSVLHLRDSLVLHYGGVIENQKTHLANVTVQKPDPDHPLILLEDIEKLTQSIKCADDKMTLEFKDKNSMDYAIKQWDWVNEKTPDFFYMITFHEHEGCGATDDRTSYRISAVAYDKSALTTTLTKEKASWDETAQIFQLQLSTLEAPVRSNPREIAKRETKIAKRGIVSLGLAAAACQIIPLSSLLINECEAYKNVGSISDAFKVAGTEALRELRTKIAEKIPAGSNTLDKSIPAPWTFNWGNESSSLTISHILGSYGSIEADNKVACVGCYVRSNPTLTMKATRVRDTADIHFAVKPNFKTRMDVAVQGYIEYGGDMNGMAESINAALEPLGVGEFINFMPDISNGPGAEMKLRGDVDLDFGFELDTGSGSIEFDIKDEVSVSTPGWNTMSLKPIGEIRKLSAAAEVAPYVRLGFGFGIEMLGGVFKRGVFTGLEVKSSVSLVAGLNPETSGCNGKVGVGLTQATTVNIIYKVIIDPITKIILDTVVGTLGFTVPELSGNIVEIANPKPDQRCASISQKQLTIPPRPEPESMVKRIKQEKINARKGTFLTIKDTKYRLEEFKCKDGQTHLLPFNQLTGGALFAWCDGREELDALEQELLCPFRSFGCNRLREADRIEEPANQYE</sequence>
<organism evidence="3 4">
    <name type="scientific">Orbilia javanica</name>
    <dbReference type="NCBI Taxonomy" id="47235"/>
    <lineage>
        <taxon>Eukaryota</taxon>
        <taxon>Fungi</taxon>
        <taxon>Dikarya</taxon>
        <taxon>Ascomycota</taxon>
        <taxon>Pezizomycotina</taxon>
        <taxon>Orbiliomycetes</taxon>
        <taxon>Orbiliales</taxon>
        <taxon>Orbiliaceae</taxon>
        <taxon>Orbilia</taxon>
    </lineage>
</organism>
<reference evidence="3 4" key="1">
    <citation type="submission" date="2019-10" db="EMBL/GenBank/DDBJ databases">
        <authorList>
            <person name="Palmer J.M."/>
        </authorList>
    </citation>
    <scope>NUCLEOTIDE SEQUENCE [LARGE SCALE GENOMIC DNA]</scope>
    <source>
        <strain evidence="3 4">TWF718</strain>
    </source>
</reference>
<keyword evidence="4" id="KW-1185">Reference proteome</keyword>
<evidence type="ECO:0000259" key="2">
    <source>
        <dbReference type="Pfam" id="PF22974"/>
    </source>
</evidence>
<accession>A0AAN8P089</accession>
<evidence type="ECO:0000313" key="3">
    <source>
        <dbReference type="EMBL" id="KAK6351816.1"/>
    </source>
</evidence>
<dbReference type="EMBL" id="JAVHNR010000002">
    <property type="protein sequence ID" value="KAK6351816.1"/>
    <property type="molecule type" value="Genomic_DNA"/>
</dbReference>
<keyword evidence="1" id="KW-0732">Signal</keyword>
<gene>
    <name evidence="3" type="ORF">TWF718_004961</name>
</gene>